<dbReference type="EMBL" id="ML994635">
    <property type="protein sequence ID" value="KAF2185125.1"/>
    <property type="molecule type" value="Genomic_DNA"/>
</dbReference>
<dbReference type="AlphaFoldDB" id="A0A6A6E295"/>
<protein>
    <submittedName>
        <fullName evidence="1">Uncharacterized protein</fullName>
    </submittedName>
</protein>
<evidence type="ECO:0000313" key="1">
    <source>
        <dbReference type="EMBL" id="KAF2185125.1"/>
    </source>
</evidence>
<dbReference type="Proteomes" id="UP000800200">
    <property type="component" value="Unassembled WGS sequence"/>
</dbReference>
<evidence type="ECO:0000313" key="2">
    <source>
        <dbReference type="Proteomes" id="UP000800200"/>
    </source>
</evidence>
<accession>A0A6A6E295</accession>
<keyword evidence="2" id="KW-1185">Reference proteome</keyword>
<gene>
    <name evidence="1" type="ORF">K469DRAFT_708417</name>
</gene>
<reference evidence="1" key="1">
    <citation type="journal article" date="2020" name="Stud. Mycol.">
        <title>101 Dothideomycetes genomes: a test case for predicting lifestyles and emergence of pathogens.</title>
        <authorList>
            <person name="Haridas S."/>
            <person name="Albert R."/>
            <person name="Binder M."/>
            <person name="Bloem J."/>
            <person name="Labutti K."/>
            <person name="Salamov A."/>
            <person name="Andreopoulos B."/>
            <person name="Baker S."/>
            <person name="Barry K."/>
            <person name="Bills G."/>
            <person name="Bluhm B."/>
            <person name="Cannon C."/>
            <person name="Castanera R."/>
            <person name="Culley D."/>
            <person name="Daum C."/>
            <person name="Ezra D."/>
            <person name="Gonzalez J."/>
            <person name="Henrissat B."/>
            <person name="Kuo A."/>
            <person name="Liang C."/>
            <person name="Lipzen A."/>
            <person name="Lutzoni F."/>
            <person name="Magnuson J."/>
            <person name="Mondo S."/>
            <person name="Nolan M."/>
            <person name="Ohm R."/>
            <person name="Pangilinan J."/>
            <person name="Park H.-J."/>
            <person name="Ramirez L."/>
            <person name="Alfaro M."/>
            <person name="Sun H."/>
            <person name="Tritt A."/>
            <person name="Yoshinaga Y."/>
            <person name="Zwiers L.-H."/>
            <person name="Turgeon B."/>
            <person name="Goodwin S."/>
            <person name="Spatafora J."/>
            <person name="Crous P."/>
            <person name="Grigoriev I."/>
        </authorList>
    </citation>
    <scope>NUCLEOTIDE SEQUENCE</scope>
    <source>
        <strain evidence="1">CBS 207.26</strain>
    </source>
</reference>
<name>A0A6A6E295_9PEZI</name>
<proteinExistence type="predicted"/>
<organism evidence="1 2">
    <name type="scientific">Zopfia rhizophila CBS 207.26</name>
    <dbReference type="NCBI Taxonomy" id="1314779"/>
    <lineage>
        <taxon>Eukaryota</taxon>
        <taxon>Fungi</taxon>
        <taxon>Dikarya</taxon>
        <taxon>Ascomycota</taxon>
        <taxon>Pezizomycotina</taxon>
        <taxon>Dothideomycetes</taxon>
        <taxon>Dothideomycetes incertae sedis</taxon>
        <taxon>Zopfiaceae</taxon>
        <taxon>Zopfia</taxon>
    </lineage>
</organism>
<sequence length="55" mass="6173">MGSSINRSQLSPADRSSRTLFSFAAPMYHTQFSLFNILHTLFHPPSTRVPSSNPH</sequence>